<feature type="transmembrane region" description="Helical" evidence="2">
    <location>
        <begin position="365"/>
        <end position="387"/>
    </location>
</feature>
<dbReference type="Gene3D" id="1.20.1250.20">
    <property type="entry name" value="MFS general substrate transporter like domains"/>
    <property type="match status" value="1"/>
</dbReference>
<feature type="transmembrane region" description="Helical" evidence="2">
    <location>
        <begin position="339"/>
        <end position="359"/>
    </location>
</feature>
<evidence type="ECO:0000256" key="1">
    <source>
        <dbReference type="ARBA" id="ARBA00004141"/>
    </source>
</evidence>
<dbReference type="InterPro" id="IPR050327">
    <property type="entry name" value="Proton-linked_MCT"/>
</dbReference>
<dbReference type="Pfam" id="PF07690">
    <property type="entry name" value="MFS_1"/>
    <property type="match status" value="2"/>
</dbReference>
<dbReference type="CDD" id="cd17352">
    <property type="entry name" value="MFS_MCT_SLC16"/>
    <property type="match status" value="1"/>
</dbReference>
<feature type="transmembrane region" description="Helical" evidence="2">
    <location>
        <begin position="143"/>
        <end position="161"/>
    </location>
</feature>
<dbReference type="InterPro" id="IPR020846">
    <property type="entry name" value="MFS_dom"/>
</dbReference>
<feature type="transmembrane region" description="Helical" evidence="2">
    <location>
        <begin position="262"/>
        <end position="287"/>
    </location>
</feature>
<feature type="transmembrane region" description="Helical" evidence="2">
    <location>
        <begin position="307"/>
        <end position="327"/>
    </location>
</feature>
<dbReference type="InterPro" id="IPR011701">
    <property type="entry name" value="MFS"/>
</dbReference>
<dbReference type="InterPro" id="IPR036259">
    <property type="entry name" value="MFS_trans_sf"/>
</dbReference>
<protein>
    <recommendedName>
        <fullName evidence="3">Major facilitator superfamily (MFS) profile domain-containing protein</fullName>
    </recommendedName>
</protein>
<keyword evidence="2" id="KW-0472">Membrane</keyword>
<evidence type="ECO:0000256" key="2">
    <source>
        <dbReference type="SAM" id="Phobius"/>
    </source>
</evidence>
<keyword evidence="2" id="KW-1133">Transmembrane helix</keyword>
<organism evidence="4 5">
    <name type="scientific">Mytilus galloprovincialis</name>
    <name type="common">Mediterranean mussel</name>
    <dbReference type="NCBI Taxonomy" id="29158"/>
    <lineage>
        <taxon>Eukaryota</taxon>
        <taxon>Metazoa</taxon>
        <taxon>Spiralia</taxon>
        <taxon>Lophotrochozoa</taxon>
        <taxon>Mollusca</taxon>
        <taxon>Bivalvia</taxon>
        <taxon>Autobranchia</taxon>
        <taxon>Pteriomorphia</taxon>
        <taxon>Mytilida</taxon>
        <taxon>Mytiloidea</taxon>
        <taxon>Mytilidae</taxon>
        <taxon>Mytilinae</taxon>
        <taxon>Mytilus</taxon>
    </lineage>
</organism>
<dbReference type="PANTHER" id="PTHR11360">
    <property type="entry name" value="MONOCARBOXYLATE TRANSPORTER"/>
    <property type="match status" value="1"/>
</dbReference>
<dbReference type="PANTHER" id="PTHR11360:SF260">
    <property type="entry name" value="MFS DOMAIN-CONTAINING PROTEIN"/>
    <property type="match status" value="1"/>
</dbReference>
<dbReference type="GO" id="GO:0016020">
    <property type="term" value="C:membrane"/>
    <property type="evidence" value="ECO:0007669"/>
    <property type="project" value="UniProtKB-SubCell"/>
</dbReference>
<evidence type="ECO:0000259" key="3">
    <source>
        <dbReference type="PROSITE" id="PS50850"/>
    </source>
</evidence>
<feature type="transmembrane region" description="Helical" evidence="2">
    <location>
        <begin position="111"/>
        <end position="131"/>
    </location>
</feature>
<dbReference type="EMBL" id="KV593064">
    <property type="protein sequence ID" value="OPL21289.1"/>
    <property type="molecule type" value="Genomic_DNA"/>
</dbReference>
<feature type="transmembrane region" description="Helical" evidence="2">
    <location>
        <begin position="399"/>
        <end position="421"/>
    </location>
</feature>
<dbReference type="AlphaFoldDB" id="A0A3L5TQ30"/>
<dbReference type="SUPFAM" id="SSF103473">
    <property type="entry name" value="MFS general substrate transporter"/>
    <property type="match status" value="1"/>
</dbReference>
<feature type="transmembrane region" description="Helical" evidence="2">
    <location>
        <begin position="79"/>
        <end position="104"/>
    </location>
</feature>
<gene>
    <name evidence="4" type="ORF">AM593_08731</name>
</gene>
<name>A0A3L5TQ30_MYTGA</name>
<dbReference type="Proteomes" id="UP000266721">
    <property type="component" value="Unassembled WGS sequence"/>
</dbReference>
<dbReference type="PROSITE" id="PS50850">
    <property type="entry name" value="MFS"/>
    <property type="match status" value="1"/>
</dbReference>
<sequence>MGEECSDDTESVTTSIRNESRSTTAWIGSVFCAVPLLCGPIASVITNRLGFRKATIVGGLITAMGFISSAFVHSVSAMAVTYGCIAGLGISMPYLNSIVVVAMYFEKKRTLATGISECGAGIGTLIFAPLYEYLIMSYSWRGAVLIIGAISLNIVVCGAVFKPLDGPQEYNEVQDSDCDDRTFTDQGDHGAAELLSIDGGFVVTQFLKSQDIYKSNPSLVLESNSVLGESVATSPSIVRAAVSCHDLRETTKSPCKRMNKPLIDISIFTNARFVMFTFSSIILYFWYDVPYVFTVDRAKNFGITEKRASYMVAVIGISHTLGNLLYGFLGDRKQINRRYLYSGSLLLTGIVLTIVPIFTTFLPCTILAGLFGLLSASAEALTSVIIVDILGIDKLTDAYGVVMFLQGVSNLVGPPVAGWLYDTCIMILSLNAVSFA</sequence>
<comment type="caution">
    <text evidence="4">The sequence shown here is derived from an EMBL/GenBank/DDBJ whole genome shotgun (WGS) entry which is preliminary data.</text>
</comment>
<proteinExistence type="predicted"/>
<feature type="non-terminal residue" evidence="4">
    <location>
        <position position="1"/>
    </location>
</feature>
<dbReference type="GO" id="GO:0008028">
    <property type="term" value="F:monocarboxylic acid transmembrane transporter activity"/>
    <property type="evidence" value="ECO:0007669"/>
    <property type="project" value="TreeGrafter"/>
</dbReference>
<evidence type="ECO:0000313" key="4">
    <source>
        <dbReference type="EMBL" id="OPL21289.1"/>
    </source>
</evidence>
<keyword evidence="2" id="KW-0812">Transmembrane</keyword>
<comment type="subcellular location">
    <subcellularLocation>
        <location evidence="1">Membrane</location>
        <topology evidence="1">Multi-pass membrane protein</topology>
    </subcellularLocation>
</comment>
<accession>A0A3L5TQ30</accession>
<evidence type="ECO:0000313" key="5">
    <source>
        <dbReference type="Proteomes" id="UP000266721"/>
    </source>
</evidence>
<feature type="domain" description="Major facilitator superfamily (MFS) profile" evidence="3">
    <location>
        <begin position="1"/>
        <end position="436"/>
    </location>
</feature>
<feature type="transmembrane region" description="Helical" evidence="2">
    <location>
        <begin position="54"/>
        <end position="73"/>
    </location>
</feature>
<keyword evidence="5" id="KW-1185">Reference proteome</keyword>
<reference evidence="4 5" key="1">
    <citation type="journal article" date="2016" name="PLoS ONE">
        <title>A First Insight into the Genome of the Filter-Feeder Mussel Mytilus galloprovincialis.</title>
        <authorList>
            <person name="Murgarella M."/>
            <person name="Puiu D."/>
            <person name="Novoa B."/>
            <person name="Figueras A."/>
            <person name="Posada D."/>
            <person name="Canchaya C."/>
        </authorList>
    </citation>
    <scope>NUCLEOTIDE SEQUENCE [LARGE SCALE GENOMIC DNA]</scope>
    <source>
        <tissue evidence="4">Muscle</tissue>
    </source>
</reference>
<feature type="transmembrane region" description="Helical" evidence="2">
    <location>
        <begin position="25"/>
        <end position="45"/>
    </location>
</feature>
<feature type="non-terminal residue" evidence="4">
    <location>
        <position position="436"/>
    </location>
</feature>